<comment type="caution">
    <text evidence="1">The sequence shown here is derived from an EMBL/GenBank/DDBJ whole genome shotgun (WGS) entry which is preliminary data.</text>
</comment>
<protein>
    <submittedName>
        <fullName evidence="1">Uncharacterized protein</fullName>
    </submittedName>
</protein>
<proteinExistence type="predicted"/>
<reference evidence="1 2" key="1">
    <citation type="journal article" date="2017" name="Genome Biol.">
        <title>New reference genome sequences of hot pepper reveal the massive evolution of plant disease-resistance genes by retroduplication.</title>
        <authorList>
            <person name="Kim S."/>
            <person name="Park J."/>
            <person name="Yeom S.I."/>
            <person name="Kim Y.M."/>
            <person name="Seo E."/>
            <person name="Kim K.T."/>
            <person name="Kim M.S."/>
            <person name="Lee J.M."/>
            <person name="Cheong K."/>
            <person name="Shin H.S."/>
            <person name="Kim S.B."/>
            <person name="Han K."/>
            <person name="Lee J."/>
            <person name="Park M."/>
            <person name="Lee H.A."/>
            <person name="Lee H.Y."/>
            <person name="Lee Y."/>
            <person name="Oh S."/>
            <person name="Lee J.H."/>
            <person name="Choi E."/>
            <person name="Choi E."/>
            <person name="Lee S.E."/>
            <person name="Jeon J."/>
            <person name="Kim H."/>
            <person name="Choi G."/>
            <person name="Song H."/>
            <person name="Lee J."/>
            <person name="Lee S.C."/>
            <person name="Kwon J.K."/>
            <person name="Lee H.Y."/>
            <person name="Koo N."/>
            <person name="Hong Y."/>
            <person name="Kim R.W."/>
            <person name="Kang W.H."/>
            <person name="Huh J.H."/>
            <person name="Kang B.C."/>
            <person name="Yang T.J."/>
            <person name="Lee Y.H."/>
            <person name="Bennetzen J.L."/>
            <person name="Choi D."/>
        </authorList>
    </citation>
    <scope>NUCLEOTIDE SEQUENCE [LARGE SCALE GENOMIC DNA]</scope>
    <source>
        <strain evidence="2">cv. PBC81</strain>
    </source>
</reference>
<dbReference type="AlphaFoldDB" id="A0A2G2VLH6"/>
<dbReference type="InterPro" id="IPR036879">
    <property type="entry name" value="TF_MADSbox_sf"/>
</dbReference>
<dbReference type="GO" id="GO:0046983">
    <property type="term" value="F:protein dimerization activity"/>
    <property type="evidence" value="ECO:0007669"/>
    <property type="project" value="InterPro"/>
</dbReference>
<organism evidence="1 2">
    <name type="scientific">Capsicum baccatum</name>
    <name type="common">Peruvian pepper</name>
    <dbReference type="NCBI Taxonomy" id="33114"/>
    <lineage>
        <taxon>Eukaryota</taxon>
        <taxon>Viridiplantae</taxon>
        <taxon>Streptophyta</taxon>
        <taxon>Embryophyta</taxon>
        <taxon>Tracheophyta</taxon>
        <taxon>Spermatophyta</taxon>
        <taxon>Magnoliopsida</taxon>
        <taxon>eudicotyledons</taxon>
        <taxon>Gunneridae</taxon>
        <taxon>Pentapetalae</taxon>
        <taxon>asterids</taxon>
        <taxon>lamiids</taxon>
        <taxon>Solanales</taxon>
        <taxon>Solanaceae</taxon>
        <taxon>Solanoideae</taxon>
        <taxon>Capsiceae</taxon>
        <taxon>Capsicum</taxon>
    </lineage>
</organism>
<dbReference type="SUPFAM" id="SSF55455">
    <property type="entry name" value="SRF-like"/>
    <property type="match status" value="1"/>
</dbReference>
<dbReference type="Proteomes" id="UP000224567">
    <property type="component" value="Unassembled WGS sequence"/>
</dbReference>
<gene>
    <name evidence="1" type="ORF">CQW23_25645</name>
</gene>
<name>A0A2G2VLH6_CAPBA</name>
<evidence type="ECO:0000313" key="1">
    <source>
        <dbReference type="EMBL" id="PHT33845.1"/>
    </source>
</evidence>
<dbReference type="GO" id="GO:0003677">
    <property type="term" value="F:DNA binding"/>
    <property type="evidence" value="ECO:0007669"/>
    <property type="project" value="InterPro"/>
</dbReference>
<dbReference type="EMBL" id="MLFT02000011">
    <property type="protein sequence ID" value="PHT33845.1"/>
    <property type="molecule type" value="Genomic_DNA"/>
</dbReference>
<accession>A0A2G2VLH6</accession>
<sequence length="105" mass="12316">MTRKLNFSLNLPNTKRGTERKKRHEELLKRLHEFCDLCGIEIASVFYKDCYSAQDEYTEQSLIKVLEEEILNLIEENLIEELTTEMNDVLKGKEDVAIAINPYHV</sequence>
<evidence type="ECO:0000313" key="2">
    <source>
        <dbReference type="Proteomes" id="UP000224567"/>
    </source>
</evidence>
<keyword evidence="2" id="KW-1185">Reference proteome</keyword>
<reference evidence="2" key="2">
    <citation type="journal article" date="2017" name="J. Anim. Genet.">
        <title>Multiple reference genome sequences of hot pepper reveal the massive evolution of plant disease resistance genes by retroduplication.</title>
        <authorList>
            <person name="Kim S."/>
            <person name="Park J."/>
            <person name="Yeom S.-I."/>
            <person name="Kim Y.-M."/>
            <person name="Seo E."/>
            <person name="Kim K.-T."/>
            <person name="Kim M.-S."/>
            <person name="Lee J.M."/>
            <person name="Cheong K."/>
            <person name="Shin H.-S."/>
            <person name="Kim S.-B."/>
            <person name="Han K."/>
            <person name="Lee J."/>
            <person name="Park M."/>
            <person name="Lee H.-A."/>
            <person name="Lee H.-Y."/>
            <person name="Lee Y."/>
            <person name="Oh S."/>
            <person name="Lee J.H."/>
            <person name="Choi E."/>
            <person name="Choi E."/>
            <person name="Lee S.E."/>
            <person name="Jeon J."/>
            <person name="Kim H."/>
            <person name="Choi G."/>
            <person name="Song H."/>
            <person name="Lee J."/>
            <person name="Lee S.-C."/>
            <person name="Kwon J.-K."/>
            <person name="Lee H.-Y."/>
            <person name="Koo N."/>
            <person name="Hong Y."/>
            <person name="Kim R.W."/>
            <person name="Kang W.-H."/>
            <person name="Huh J.H."/>
            <person name="Kang B.-C."/>
            <person name="Yang T.-J."/>
            <person name="Lee Y.-H."/>
            <person name="Bennetzen J.L."/>
            <person name="Choi D."/>
        </authorList>
    </citation>
    <scope>NUCLEOTIDE SEQUENCE [LARGE SCALE GENOMIC DNA]</scope>
    <source>
        <strain evidence="2">cv. PBC81</strain>
    </source>
</reference>